<dbReference type="GO" id="GO:0009279">
    <property type="term" value="C:cell outer membrane"/>
    <property type="evidence" value="ECO:0007669"/>
    <property type="project" value="UniProtKB-SubCell"/>
</dbReference>
<evidence type="ECO:0000256" key="2">
    <source>
        <dbReference type="ARBA" id="ARBA00023136"/>
    </source>
</evidence>
<dbReference type="Pfam" id="PF10082">
    <property type="entry name" value="BBP2_2"/>
    <property type="match status" value="1"/>
</dbReference>
<dbReference type="EMBL" id="QKOE01000030">
    <property type="protein sequence ID" value="PZA14486.1"/>
    <property type="molecule type" value="Genomic_DNA"/>
</dbReference>
<dbReference type="AlphaFoldDB" id="A0A323UTE8"/>
<evidence type="ECO:0000256" key="4">
    <source>
        <dbReference type="SAM" id="SignalP"/>
    </source>
</evidence>
<accession>A0A323UTE8</accession>
<dbReference type="OrthoDB" id="8576304at2"/>
<feature type="chain" id="PRO_5016448017" description="Exosortase B-associated extracellular polysaccharide biosynthesis transporter EpsL" evidence="4">
    <location>
        <begin position="31"/>
        <end position="404"/>
    </location>
</feature>
<dbReference type="NCBIfam" id="TIGR03014">
    <property type="entry name" value="EpsL"/>
    <property type="match status" value="1"/>
</dbReference>
<gene>
    <name evidence="5" type="ORF">DNK49_21660</name>
</gene>
<name>A0A323UTE8_9RHOO</name>
<dbReference type="InterPro" id="IPR017465">
    <property type="entry name" value="EpsL_proteobac"/>
</dbReference>
<dbReference type="InterPro" id="IPR018759">
    <property type="entry name" value="BBP2_2"/>
</dbReference>
<evidence type="ECO:0000256" key="1">
    <source>
        <dbReference type="ARBA" id="ARBA00004442"/>
    </source>
</evidence>
<dbReference type="SUPFAM" id="SSF56935">
    <property type="entry name" value="Porins"/>
    <property type="match status" value="1"/>
</dbReference>
<dbReference type="InterPro" id="IPR036942">
    <property type="entry name" value="Beta-barrel_TonB_sf"/>
</dbReference>
<evidence type="ECO:0008006" key="7">
    <source>
        <dbReference type="Google" id="ProtNLM"/>
    </source>
</evidence>
<organism evidence="5 6">
    <name type="scientific">Parazoarcus communis SWub3 = DSM 12120</name>
    <dbReference type="NCBI Taxonomy" id="1121029"/>
    <lineage>
        <taxon>Bacteria</taxon>
        <taxon>Pseudomonadati</taxon>
        <taxon>Pseudomonadota</taxon>
        <taxon>Betaproteobacteria</taxon>
        <taxon>Rhodocyclales</taxon>
        <taxon>Zoogloeaceae</taxon>
        <taxon>Parazoarcus</taxon>
    </lineage>
</organism>
<protein>
    <recommendedName>
        <fullName evidence="7">Exosortase B-associated extracellular polysaccharide biosynthesis transporter EpsL</fullName>
    </recommendedName>
</protein>
<dbReference type="Proteomes" id="UP000248259">
    <property type="component" value="Unassembled WGS sequence"/>
</dbReference>
<keyword evidence="4" id="KW-0732">Signal</keyword>
<evidence type="ECO:0000256" key="3">
    <source>
        <dbReference type="ARBA" id="ARBA00023237"/>
    </source>
</evidence>
<sequence>MSRNACINRSILSRRCLPLLLLPLVGGLHAAEGDALQWRVSQSLSYEDNLYRRASGVSAPEGRRDDTISVTSLGLSFDREYSRQGLRANVGFSHAAYSVHDDLDYTAPDVSLAWDWRLGNHWSGTFSHAYAESLAGFEDVAGTDQVIRLRTRSAVSANYWWHPDWAVGLGVSRVRNRYQDNAKPASENDSQAVSANLTYRPATGNRVVFTLRQTDGRYPNRAAVAGSIREYTQRDGRIAGEWRLTGALRLSGDVGFTERRYDLAPSRDFTGVTGRLAANWQPTAKTSVELSWRREIGAEEDLVSNYAVTRVLRLAPRWAVTDKVSFGGFLERSSRDYGGDPELGFDGLVPVRDDTSRRYGLTLSYQPIRALSLSLGVQHQRRNSDIASREYEADSAWLSGTFVF</sequence>
<evidence type="ECO:0000313" key="6">
    <source>
        <dbReference type="Proteomes" id="UP000248259"/>
    </source>
</evidence>
<feature type="signal peptide" evidence="4">
    <location>
        <begin position="1"/>
        <end position="30"/>
    </location>
</feature>
<dbReference type="Gene3D" id="2.40.170.20">
    <property type="entry name" value="TonB-dependent receptor, beta-barrel domain"/>
    <property type="match status" value="1"/>
</dbReference>
<keyword evidence="6" id="KW-1185">Reference proteome</keyword>
<evidence type="ECO:0000313" key="5">
    <source>
        <dbReference type="EMBL" id="PZA14486.1"/>
    </source>
</evidence>
<proteinExistence type="predicted"/>
<reference evidence="5 6" key="1">
    <citation type="submission" date="2018-06" db="EMBL/GenBank/DDBJ databases">
        <title>Azoarcus communis strain SWub3 genome.</title>
        <authorList>
            <person name="Zorraquino Salvo V."/>
            <person name="Toubiana D."/>
            <person name="Blumwald E."/>
        </authorList>
    </citation>
    <scope>NUCLEOTIDE SEQUENCE [LARGE SCALE GENOMIC DNA]</scope>
    <source>
        <strain evidence="5 6">SWub3</strain>
    </source>
</reference>
<comment type="subcellular location">
    <subcellularLocation>
        <location evidence="1">Cell outer membrane</location>
    </subcellularLocation>
</comment>
<keyword evidence="2" id="KW-0472">Membrane</keyword>
<keyword evidence="3" id="KW-0998">Cell outer membrane</keyword>
<comment type="caution">
    <text evidence="5">The sequence shown here is derived from an EMBL/GenBank/DDBJ whole genome shotgun (WGS) entry which is preliminary data.</text>
</comment>